<dbReference type="Proteomes" id="UP001163255">
    <property type="component" value="Chromosome"/>
</dbReference>
<evidence type="ECO:0008006" key="3">
    <source>
        <dbReference type="Google" id="ProtNLM"/>
    </source>
</evidence>
<reference evidence="1" key="1">
    <citation type="submission" date="2022-10" db="EMBL/GenBank/DDBJ databases">
        <title>Completed Genome Sequence of two octocoral isolated bacterium, Endozoicomonas euniceicola EF212T and Endozoicomonas gorgoniicola PS125T.</title>
        <authorList>
            <person name="Chiou Y.-J."/>
            <person name="Chen Y.-H."/>
        </authorList>
    </citation>
    <scope>NUCLEOTIDE SEQUENCE</scope>
    <source>
        <strain evidence="1">EF212</strain>
    </source>
</reference>
<accession>A0ABY6H1I5</accession>
<protein>
    <recommendedName>
        <fullName evidence="3">Transposase IS4-like domain-containing protein</fullName>
    </recommendedName>
</protein>
<dbReference type="InterPro" id="IPR012337">
    <property type="entry name" value="RNaseH-like_sf"/>
</dbReference>
<dbReference type="Gene3D" id="3.90.350.10">
    <property type="entry name" value="Transposase Inhibitor Protein From Tn5, Chain A, domain 1"/>
    <property type="match status" value="1"/>
</dbReference>
<dbReference type="RefSeq" id="WP_262601660.1">
    <property type="nucleotide sequence ID" value="NZ_CP103300.1"/>
</dbReference>
<organism evidence="1 2">
    <name type="scientific">Endozoicomonas euniceicola</name>
    <dbReference type="NCBI Taxonomy" id="1234143"/>
    <lineage>
        <taxon>Bacteria</taxon>
        <taxon>Pseudomonadati</taxon>
        <taxon>Pseudomonadota</taxon>
        <taxon>Gammaproteobacteria</taxon>
        <taxon>Oceanospirillales</taxon>
        <taxon>Endozoicomonadaceae</taxon>
        <taxon>Endozoicomonas</taxon>
    </lineage>
</organism>
<evidence type="ECO:0000313" key="2">
    <source>
        <dbReference type="Proteomes" id="UP001163255"/>
    </source>
</evidence>
<sequence length="192" mass="22405">MKYLISHNWPFCIRIPVNTLVPNKHQNRELPVRRIFSLGIGESMAIQKPRKVWGQMVYLSGSRKGEELMAVICNANPSAAIADYLQRWQIETMFQALKGCGFNMEETHLRDRDKLSKLLSVLALAFCWSYKTGEYVNEEHPVRIKTHGRKAQTLFRAGLDHLQRIFDHIETWVDEFIKILSLFFRPWLSKAS</sequence>
<proteinExistence type="predicted"/>
<keyword evidence="2" id="KW-1185">Reference proteome</keyword>
<name>A0ABY6H1I5_9GAMM</name>
<dbReference type="SUPFAM" id="SSF53098">
    <property type="entry name" value="Ribonuclease H-like"/>
    <property type="match status" value="1"/>
</dbReference>
<gene>
    <name evidence="1" type="ORF">NX720_24905</name>
</gene>
<dbReference type="EMBL" id="CP103300">
    <property type="protein sequence ID" value="UYM18914.1"/>
    <property type="molecule type" value="Genomic_DNA"/>
</dbReference>
<evidence type="ECO:0000313" key="1">
    <source>
        <dbReference type="EMBL" id="UYM18914.1"/>
    </source>
</evidence>